<dbReference type="InterPro" id="IPR021139">
    <property type="entry name" value="NYN"/>
</dbReference>
<evidence type="ECO:0000259" key="1">
    <source>
        <dbReference type="PROSITE" id="PS51644"/>
    </source>
</evidence>
<dbReference type="Gene3D" id="3.40.50.1010">
    <property type="entry name" value="5'-nuclease"/>
    <property type="match status" value="1"/>
</dbReference>
<dbReference type="Gene3D" id="3.30.420.610">
    <property type="entry name" value="LOTUS domain-like"/>
    <property type="match status" value="1"/>
</dbReference>
<dbReference type="InterPro" id="IPR025605">
    <property type="entry name" value="OST-HTH/LOTUS_dom"/>
</dbReference>
<evidence type="ECO:0000313" key="2">
    <source>
        <dbReference type="EMBL" id="MFC0254095.1"/>
    </source>
</evidence>
<dbReference type="CDD" id="cd10146">
    <property type="entry name" value="LabA_like_C"/>
    <property type="match status" value="1"/>
</dbReference>
<evidence type="ECO:0000313" key="3">
    <source>
        <dbReference type="Proteomes" id="UP001589773"/>
    </source>
</evidence>
<organism evidence="2 3">
    <name type="scientific">Massilia consociata</name>
    <dbReference type="NCBI Taxonomy" id="760117"/>
    <lineage>
        <taxon>Bacteria</taxon>
        <taxon>Pseudomonadati</taxon>
        <taxon>Pseudomonadota</taxon>
        <taxon>Betaproteobacteria</taxon>
        <taxon>Burkholderiales</taxon>
        <taxon>Oxalobacteraceae</taxon>
        <taxon>Telluria group</taxon>
        <taxon>Massilia</taxon>
    </lineage>
</organism>
<sequence>MVTDKRVAILVDCDNANPLVLDYALKCAVECGRVVIKRGFGNHTALTNRWQEALVQMAFTPCLQFQYAPGKNTSDIALALDALETFLDARADSFVLVTSDSDFAYLCRKLRERGAAVHIVGEAKTPAALRNACDSFFEFIPAEPQPKQDQAHSAPAALHVVAAHPVPIAKRQPAFVIEAIRRLAADSGEDVVHLGPLGSQLQKIKPGFSSKQFGYPKLIDMLRAYPSLKLVGQEDGGWTVRLSQKTGGKAA</sequence>
<feature type="domain" description="HTH OST-type" evidence="1">
    <location>
        <begin position="172"/>
        <end position="244"/>
    </location>
</feature>
<name>A0ABV6FKM5_9BURK</name>
<protein>
    <submittedName>
        <fullName evidence="2">NYN domain-containing protein</fullName>
    </submittedName>
</protein>
<gene>
    <name evidence="2" type="ORF">ACFFJK_19560</name>
</gene>
<dbReference type="Proteomes" id="UP001589773">
    <property type="component" value="Unassembled WGS sequence"/>
</dbReference>
<dbReference type="PANTHER" id="PTHR35811">
    <property type="entry name" value="SLR1870 PROTEIN"/>
    <property type="match status" value="1"/>
</dbReference>
<accession>A0ABV6FKM5</accession>
<keyword evidence="3" id="KW-1185">Reference proteome</keyword>
<comment type="caution">
    <text evidence="2">The sequence shown here is derived from an EMBL/GenBank/DDBJ whole genome shotgun (WGS) entry which is preliminary data.</text>
</comment>
<dbReference type="Pfam" id="PF01936">
    <property type="entry name" value="NYN"/>
    <property type="match status" value="1"/>
</dbReference>
<dbReference type="RefSeq" id="WP_379681367.1">
    <property type="nucleotide sequence ID" value="NZ_JBHLWP010000019.1"/>
</dbReference>
<dbReference type="PANTHER" id="PTHR35811:SF1">
    <property type="entry name" value="HTH OST-TYPE DOMAIN-CONTAINING PROTEIN"/>
    <property type="match status" value="1"/>
</dbReference>
<reference evidence="2 3" key="1">
    <citation type="submission" date="2024-09" db="EMBL/GenBank/DDBJ databases">
        <authorList>
            <person name="Sun Q."/>
            <person name="Mori K."/>
        </authorList>
    </citation>
    <scope>NUCLEOTIDE SEQUENCE [LARGE SCALE GENOMIC DNA]</scope>
    <source>
        <strain evidence="2 3">CCM 7792</strain>
    </source>
</reference>
<dbReference type="EMBL" id="JBHLWP010000019">
    <property type="protein sequence ID" value="MFC0254095.1"/>
    <property type="molecule type" value="Genomic_DNA"/>
</dbReference>
<dbReference type="Pfam" id="PF12872">
    <property type="entry name" value="OST-HTH"/>
    <property type="match status" value="1"/>
</dbReference>
<dbReference type="PROSITE" id="PS51644">
    <property type="entry name" value="HTH_OST"/>
    <property type="match status" value="1"/>
</dbReference>
<dbReference type="InterPro" id="IPR041966">
    <property type="entry name" value="LOTUS-like"/>
</dbReference>
<dbReference type="CDD" id="cd11297">
    <property type="entry name" value="PIN_LabA-like_N_1"/>
    <property type="match status" value="1"/>
</dbReference>
<proteinExistence type="predicted"/>